<dbReference type="EMBL" id="QASN01000016">
    <property type="protein sequence ID" value="PTU74657.1"/>
    <property type="molecule type" value="Genomic_DNA"/>
</dbReference>
<organism evidence="2 3">
    <name type="scientific">Pseudomonas mangrovi</name>
    <dbReference type="NCBI Taxonomy" id="2161748"/>
    <lineage>
        <taxon>Bacteria</taxon>
        <taxon>Pseudomonadati</taxon>
        <taxon>Pseudomonadota</taxon>
        <taxon>Gammaproteobacteria</taxon>
        <taxon>Pseudomonadales</taxon>
        <taxon>Pseudomonadaceae</taxon>
        <taxon>Pseudomonas</taxon>
    </lineage>
</organism>
<evidence type="ECO:0000259" key="1">
    <source>
        <dbReference type="Pfam" id="PF09413"/>
    </source>
</evidence>
<dbReference type="InterPro" id="IPR018551">
    <property type="entry name" value="DUF2007"/>
</dbReference>
<keyword evidence="3" id="KW-1185">Reference proteome</keyword>
<dbReference type="OrthoDB" id="6197669at2"/>
<dbReference type="InterPro" id="IPR011322">
    <property type="entry name" value="N-reg_PII-like_a/b"/>
</dbReference>
<dbReference type="Gene3D" id="3.30.70.790">
    <property type="entry name" value="UreE, C-terminal domain"/>
    <property type="match status" value="1"/>
</dbReference>
<gene>
    <name evidence="2" type="ORF">DBO85_08880</name>
</gene>
<accession>A0A2T5PAA3</accession>
<dbReference type="Proteomes" id="UP000244064">
    <property type="component" value="Unassembled WGS sequence"/>
</dbReference>
<evidence type="ECO:0000313" key="2">
    <source>
        <dbReference type="EMBL" id="PTU74657.1"/>
    </source>
</evidence>
<dbReference type="Pfam" id="PF09413">
    <property type="entry name" value="DUF2007"/>
    <property type="match status" value="1"/>
</dbReference>
<comment type="caution">
    <text evidence="2">The sequence shown here is derived from an EMBL/GenBank/DDBJ whole genome shotgun (WGS) entry which is preliminary data.</text>
</comment>
<dbReference type="RefSeq" id="WP_108106909.1">
    <property type="nucleotide sequence ID" value="NZ_QASN01000016.1"/>
</dbReference>
<feature type="domain" description="DUF2007" evidence="1">
    <location>
        <begin position="1"/>
        <end position="65"/>
    </location>
</feature>
<dbReference type="AlphaFoldDB" id="A0A2T5PAA3"/>
<evidence type="ECO:0000313" key="3">
    <source>
        <dbReference type="Proteomes" id="UP000244064"/>
    </source>
</evidence>
<name>A0A2T5PAA3_9PSED</name>
<proteinExistence type="predicted"/>
<protein>
    <recommendedName>
        <fullName evidence="1">DUF2007 domain-containing protein</fullName>
    </recommendedName>
</protein>
<sequence>MLRIYEPRDLMEAQMLVGMLETEGIEARVVGSDLLGAIGELPALGLLGLLVAAEQAERARSLIAAYNAALPVPGDEPDHEQGTLLC</sequence>
<dbReference type="SUPFAM" id="SSF54913">
    <property type="entry name" value="GlnB-like"/>
    <property type="match status" value="1"/>
</dbReference>
<reference evidence="2 3" key="1">
    <citation type="submission" date="2018-04" db="EMBL/GenBank/DDBJ databases">
        <title>Pseudomonas sp. nov., isolated from mangrove soil.</title>
        <authorList>
            <person name="Chen C."/>
        </authorList>
    </citation>
    <scope>NUCLEOTIDE SEQUENCE [LARGE SCALE GENOMIC DNA]</scope>
    <source>
        <strain evidence="2 3">TC-11</strain>
    </source>
</reference>